<dbReference type="EMBL" id="JBFOLK010000009">
    <property type="protein sequence ID" value="KAL2487389.1"/>
    <property type="molecule type" value="Genomic_DNA"/>
</dbReference>
<name>A0ABD1RJT6_9LAMI</name>
<evidence type="ECO:0000313" key="2">
    <source>
        <dbReference type="EMBL" id="KAL2487389.1"/>
    </source>
</evidence>
<accession>A0ABD1RJT6</accession>
<evidence type="ECO:0000313" key="3">
    <source>
        <dbReference type="Proteomes" id="UP001604336"/>
    </source>
</evidence>
<gene>
    <name evidence="2" type="ORF">Adt_32145</name>
</gene>
<comment type="caution">
    <text evidence="2">The sequence shown here is derived from an EMBL/GenBank/DDBJ whole genome shotgun (WGS) entry which is preliminary data.</text>
</comment>
<evidence type="ECO:0000256" key="1">
    <source>
        <dbReference type="SAM" id="MobiDB-lite"/>
    </source>
</evidence>
<feature type="region of interest" description="Disordered" evidence="1">
    <location>
        <begin position="23"/>
        <end position="71"/>
    </location>
</feature>
<proteinExistence type="predicted"/>
<organism evidence="2 3">
    <name type="scientific">Abeliophyllum distichum</name>
    <dbReference type="NCBI Taxonomy" id="126358"/>
    <lineage>
        <taxon>Eukaryota</taxon>
        <taxon>Viridiplantae</taxon>
        <taxon>Streptophyta</taxon>
        <taxon>Embryophyta</taxon>
        <taxon>Tracheophyta</taxon>
        <taxon>Spermatophyta</taxon>
        <taxon>Magnoliopsida</taxon>
        <taxon>eudicotyledons</taxon>
        <taxon>Gunneridae</taxon>
        <taxon>Pentapetalae</taxon>
        <taxon>asterids</taxon>
        <taxon>lamiids</taxon>
        <taxon>Lamiales</taxon>
        <taxon>Oleaceae</taxon>
        <taxon>Forsythieae</taxon>
        <taxon>Abeliophyllum</taxon>
    </lineage>
</organism>
<dbReference type="AlphaFoldDB" id="A0ABD1RJT6"/>
<keyword evidence="3" id="KW-1185">Reference proteome</keyword>
<feature type="compositionally biased region" description="Basic and acidic residues" evidence="1">
    <location>
        <begin position="30"/>
        <end position="65"/>
    </location>
</feature>
<sequence>MSNRSKRYKSSTSVKLVEIVELSSSESDVPDDKVEGVEEVEGDKTGIEGMENERENAGVDGKLENDGNDTGVPEGAYVLEFSENADCNIKVEWEVFLNRHQEFIRNS</sequence>
<reference evidence="3" key="1">
    <citation type="submission" date="2024-07" db="EMBL/GenBank/DDBJ databases">
        <title>Two chromosome-level genome assemblies of Korean endemic species Abeliophyllum distichum and Forsythia ovata (Oleaceae).</title>
        <authorList>
            <person name="Jang H."/>
        </authorList>
    </citation>
    <scope>NUCLEOTIDE SEQUENCE [LARGE SCALE GENOMIC DNA]</scope>
</reference>
<protein>
    <submittedName>
        <fullName evidence="2">Uncharacterized protein</fullName>
    </submittedName>
</protein>
<dbReference type="Proteomes" id="UP001604336">
    <property type="component" value="Unassembled WGS sequence"/>
</dbReference>